<accession>Q5DK55</accession>
<evidence type="ECO:0000313" key="1">
    <source>
        <dbReference type="EMBL" id="AAW62536.1"/>
    </source>
</evidence>
<feature type="non-terminal residue" evidence="1">
    <location>
        <position position="1"/>
    </location>
</feature>
<dbReference type="SUPFAM" id="SSF56801">
    <property type="entry name" value="Acetyl-CoA synthetase-like"/>
    <property type="match status" value="1"/>
</dbReference>
<sequence>PLDPDYPAQRLAYMIDDSAMDLLLRQPGVLDDALADARVPCLLLDGSERDYPRTNLANLAQAEHLAYVIY</sequence>
<name>Q5DK55_9BACI</name>
<proteinExistence type="predicted"/>
<reference evidence="1" key="1">
    <citation type="submission" date="2004-08" db="EMBL/GenBank/DDBJ databases">
        <title>PCR Based Screening of Marine Gram-Positive Bacteria for Genes Involved in Secondary Metabolite Production.</title>
        <authorList>
            <person name="Martens T."/>
            <person name="Stevens H."/>
            <person name="Simon M."/>
            <person name="Brinkhoff T."/>
        </authorList>
    </citation>
    <scope>NUCLEOTIDE SEQUENCE</scope>
    <source>
        <strain evidence="1">GWS-SE-H136</strain>
    </source>
</reference>
<dbReference type="EMBL" id="AY734518">
    <property type="protein sequence ID" value="AAW62536.1"/>
    <property type="molecule type" value="Genomic_DNA"/>
</dbReference>
<protein>
    <submittedName>
        <fullName evidence="1">Putative peptide synthetase</fullName>
    </submittedName>
</protein>
<dbReference type="AlphaFoldDB" id="Q5DK55"/>
<organism evidence="1">
    <name type="scientific">Bacillus sp. GWS-SE-H136</name>
    <dbReference type="NCBI Taxonomy" id="251205"/>
    <lineage>
        <taxon>Bacteria</taxon>
        <taxon>Bacillati</taxon>
        <taxon>Bacillota</taxon>
        <taxon>Bacilli</taxon>
        <taxon>Bacillales</taxon>
        <taxon>Bacillaceae</taxon>
        <taxon>Bacillus</taxon>
    </lineage>
</organism>
<dbReference type="Gene3D" id="3.40.50.980">
    <property type="match status" value="1"/>
</dbReference>
<feature type="non-terminal residue" evidence="1">
    <location>
        <position position="70"/>
    </location>
</feature>